<name>A0A1G7J8Y7_CHIFI</name>
<gene>
    <name evidence="2" type="ORF">SAMN04488121_1011146</name>
</gene>
<dbReference type="SUPFAM" id="SSF54913">
    <property type="entry name" value="GlnB-like"/>
    <property type="match status" value="1"/>
</dbReference>
<dbReference type="STRING" id="104663.SAMN04488121_1011146"/>
<sequence>MEKDWVKIYYTNQLFRAEIIRGMLEENGINAVIINRQDSSYLSALPGMVELFVHNSQEAEARQLLAEANGGQI</sequence>
<dbReference type="Pfam" id="PF09413">
    <property type="entry name" value="DUF2007"/>
    <property type="match status" value="1"/>
</dbReference>
<accession>A0A1G7J8Y7</accession>
<feature type="domain" description="DUF2007" evidence="1">
    <location>
        <begin position="5"/>
        <end position="68"/>
    </location>
</feature>
<dbReference type="InterPro" id="IPR018551">
    <property type="entry name" value="DUF2007"/>
</dbReference>
<evidence type="ECO:0000259" key="1">
    <source>
        <dbReference type="Pfam" id="PF09413"/>
    </source>
</evidence>
<dbReference type="Gene3D" id="3.30.70.790">
    <property type="entry name" value="UreE, C-terminal domain"/>
    <property type="match status" value="1"/>
</dbReference>
<dbReference type="InterPro" id="IPR011322">
    <property type="entry name" value="N-reg_PII-like_a/b"/>
</dbReference>
<evidence type="ECO:0000313" key="2">
    <source>
        <dbReference type="EMBL" id="SDF21381.1"/>
    </source>
</evidence>
<dbReference type="OrthoDB" id="1467917at2"/>
<dbReference type="RefSeq" id="WP_089829366.1">
    <property type="nucleotide sequence ID" value="NZ_FNBN01000001.1"/>
</dbReference>
<organism evidence="2 3">
    <name type="scientific">Chitinophaga filiformis</name>
    <name type="common">Myxococcus filiformis</name>
    <name type="synonym">Flexibacter filiformis</name>
    <dbReference type="NCBI Taxonomy" id="104663"/>
    <lineage>
        <taxon>Bacteria</taxon>
        <taxon>Pseudomonadati</taxon>
        <taxon>Bacteroidota</taxon>
        <taxon>Chitinophagia</taxon>
        <taxon>Chitinophagales</taxon>
        <taxon>Chitinophagaceae</taxon>
        <taxon>Chitinophaga</taxon>
    </lineage>
</organism>
<protein>
    <submittedName>
        <fullName evidence="2">Putative signal transducing protein</fullName>
    </submittedName>
</protein>
<evidence type="ECO:0000313" key="3">
    <source>
        <dbReference type="Proteomes" id="UP000199045"/>
    </source>
</evidence>
<proteinExistence type="predicted"/>
<dbReference type="EMBL" id="FNBN01000001">
    <property type="protein sequence ID" value="SDF21381.1"/>
    <property type="molecule type" value="Genomic_DNA"/>
</dbReference>
<dbReference type="Proteomes" id="UP000199045">
    <property type="component" value="Unassembled WGS sequence"/>
</dbReference>
<dbReference type="AlphaFoldDB" id="A0A1G7J8Y7"/>
<reference evidence="2 3" key="1">
    <citation type="submission" date="2016-10" db="EMBL/GenBank/DDBJ databases">
        <authorList>
            <person name="de Groot N.N."/>
        </authorList>
    </citation>
    <scope>NUCLEOTIDE SEQUENCE [LARGE SCALE GENOMIC DNA]</scope>
    <source>
        <strain evidence="2 3">DSM 527</strain>
    </source>
</reference>